<dbReference type="SMART" id="SM00858">
    <property type="entry name" value="SAF"/>
    <property type="match status" value="1"/>
</dbReference>
<dbReference type="InterPro" id="IPR057736">
    <property type="entry name" value="SAF_PseI/NeuA/NeuB"/>
</dbReference>
<dbReference type="GO" id="GO:0050462">
    <property type="term" value="F:N-acetylneuraminate synthase activity"/>
    <property type="evidence" value="ECO:0007669"/>
    <property type="project" value="UniProtKB-EC"/>
</dbReference>
<dbReference type="GO" id="GO:0047444">
    <property type="term" value="F:N-acylneuraminate-9-phosphate synthase activity"/>
    <property type="evidence" value="ECO:0007669"/>
    <property type="project" value="TreeGrafter"/>
</dbReference>
<protein>
    <submittedName>
        <fullName evidence="3">N-acetylneuraminate synthase</fullName>
        <ecNumber evidence="3">2.5.1.56</ecNumber>
    </submittedName>
</protein>
<evidence type="ECO:0000313" key="3">
    <source>
        <dbReference type="EMBL" id="RHA89581.1"/>
    </source>
</evidence>
<dbReference type="CDD" id="cd11615">
    <property type="entry name" value="SAF_NeuB_like"/>
    <property type="match status" value="1"/>
</dbReference>
<proteinExistence type="predicted"/>
<dbReference type="GO" id="GO:0016051">
    <property type="term" value="P:carbohydrate biosynthetic process"/>
    <property type="evidence" value="ECO:0007669"/>
    <property type="project" value="InterPro"/>
</dbReference>
<dbReference type="EMBL" id="QSFX01000010">
    <property type="protein sequence ID" value="RHA89581.1"/>
    <property type="molecule type" value="Genomic_DNA"/>
</dbReference>
<sequence>MKHTFIIAEAGDNHNGSFELALKLVDKAVEAGADCVKFQTFVTENVISKFAEKAEYQKENTGSDESQFDMVKKLELSFEQFREIQKYCQKKGIMFLSTPFDLDSIDFLQEIGIPFWKIPSGEITNLPYLEKIAHTGKDIVMSTGMCTMQEIEEGLQILQKNGAGKIVLLHCNTEYPTPYSDVNLRAMQTLREKFQVPVGYSDHTKGIEVPIAAVACGASVIEKHFTLDHNMEGPDHKASLEPEELTEMVKAIRNIELAMGSSEKFPTESEKKNIEIARKSIVAKRTIKKGEVLSEDNLYIKRPGNGISPMKWYDVLGTVAVKDFQEDELIVL</sequence>
<dbReference type="PROSITE" id="PS50844">
    <property type="entry name" value="AFP_LIKE"/>
    <property type="match status" value="1"/>
</dbReference>
<feature type="domain" description="AFP-like" evidence="1">
    <location>
        <begin position="280"/>
        <end position="332"/>
    </location>
</feature>
<dbReference type="PANTHER" id="PTHR42966:SF1">
    <property type="entry name" value="SIALIC ACID SYNTHASE"/>
    <property type="match status" value="1"/>
</dbReference>
<dbReference type="EMBL" id="QRUN01000022">
    <property type="protein sequence ID" value="RGR66465.1"/>
    <property type="molecule type" value="Genomic_DNA"/>
</dbReference>
<dbReference type="RefSeq" id="WP_118126892.1">
    <property type="nucleotide sequence ID" value="NZ_CABJFX010000010.1"/>
</dbReference>
<evidence type="ECO:0000313" key="2">
    <source>
        <dbReference type="EMBL" id="RGR66465.1"/>
    </source>
</evidence>
<keyword evidence="3" id="KW-0808">Transferase</keyword>
<dbReference type="Pfam" id="PF08666">
    <property type="entry name" value="SAF"/>
    <property type="match status" value="1"/>
</dbReference>
<accession>A0A3R6DS08</accession>
<evidence type="ECO:0000313" key="5">
    <source>
        <dbReference type="Proteomes" id="UP000285820"/>
    </source>
</evidence>
<dbReference type="InterPro" id="IPR006190">
    <property type="entry name" value="SAF_AFP_Neu5Ac"/>
</dbReference>
<dbReference type="SUPFAM" id="SSF51569">
    <property type="entry name" value="Aldolase"/>
    <property type="match status" value="1"/>
</dbReference>
<evidence type="ECO:0000313" key="4">
    <source>
        <dbReference type="Proteomes" id="UP000283492"/>
    </source>
</evidence>
<dbReference type="InterPro" id="IPR051690">
    <property type="entry name" value="PseI-like"/>
</dbReference>
<dbReference type="Proteomes" id="UP000285820">
    <property type="component" value="Unassembled WGS sequence"/>
</dbReference>
<dbReference type="Gene3D" id="3.20.20.70">
    <property type="entry name" value="Aldolase class I"/>
    <property type="match status" value="1"/>
</dbReference>
<dbReference type="InterPro" id="IPR036732">
    <property type="entry name" value="AFP_Neu5c_C_sf"/>
</dbReference>
<dbReference type="Proteomes" id="UP000283492">
    <property type="component" value="Unassembled WGS sequence"/>
</dbReference>
<dbReference type="InterPro" id="IPR013785">
    <property type="entry name" value="Aldolase_TIM"/>
</dbReference>
<dbReference type="InterPro" id="IPR013132">
    <property type="entry name" value="PseI/NeuA/B-like_N"/>
</dbReference>
<dbReference type="Gene3D" id="3.90.1210.10">
    <property type="entry name" value="Antifreeze-like/N-acetylneuraminic acid synthase C-terminal domain"/>
    <property type="match status" value="1"/>
</dbReference>
<gene>
    <name evidence="3" type="primary">neuB</name>
    <name evidence="3" type="ORF">DW914_07405</name>
    <name evidence="2" type="ORF">DWY29_12965</name>
</gene>
<dbReference type="PANTHER" id="PTHR42966">
    <property type="entry name" value="N-ACETYLNEURAMINATE SYNTHASE"/>
    <property type="match status" value="1"/>
</dbReference>
<organism evidence="3 4">
    <name type="scientific">Roseburia inulinivorans</name>
    <dbReference type="NCBI Taxonomy" id="360807"/>
    <lineage>
        <taxon>Bacteria</taxon>
        <taxon>Bacillati</taxon>
        <taxon>Bacillota</taxon>
        <taxon>Clostridia</taxon>
        <taxon>Lachnospirales</taxon>
        <taxon>Lachnospiraceae</taxon>
        <taxon>Roseburia</taxon>
    </lineage>
</organism>
<evidence type="ECO:0000259" key="1">
    <source>
        <dbReference type="PROSITE" id="PS50844"/>
    </source>
</evidence>
<comment type="caution">
    <text evidence="3">The sequence shown here is derived from an EMBL/GenBank/DDBJ whole genome shotgun (WGS) entry which is preliminary data.</text>
</comment>
<dbReference type="Pfam" id="PF03102">
    <property type="entry name" value="NeuB"/>
    <property type="match status" value="1"/>
</dbReference>
<dbReference type="SUPFAM" id="SSF51269">
    <property type="entry name" value="AFP III-like domain"/>
    <property type="match status" value="1"/>
</dbReference>
<dbReference type="InterPro" id="IPR013974">
    <property type="entry name" value="SAF"/>
</dbReference>
<dbReference type="AlphaFoldDB" id="A0A3R6DS08"/>
<dbReference type="NCBIfam" id="TIGR03569">
    <property type="entry name" value="NeuB_NnaB"/>
    <property type="match status" value="1"/>
</dbReference>
<name>A0A3R6DS08_9FIRM</name>
<dbReference type="EC" id="2.5.1.56" evidence="3"/>
<reference evidence="4 5" key="1">
    <citation type="submission" date="2018-08" db="EMBL/GenBank/DDBJ databases">
        <title>A genome reference for cultivated species of the human gut microbiota.</title>
        <authorList>
            <person name="Zou Y."/>
            <person name="Xue W."/>
            <person name="Luo G."/>
        </authorList>
    </citation>
    <scope>NUCLEOTIDE SEQUENCE [LARGE SCALE GENOMIC DNA]</scope>
    <source>
        <strain evidence="2 5">AF24-4</strain>
        <strain evidence="3 4">AM42-1AC</strain>
    </source>
</reference>
<dbReference type="InterPro" id="IPR020007">
    <property type="entry name" value="NeuB/NeuA"/>
</dbReference>